<reference evidence="3" key="1">
    <citation type="submission" date="2019-10" db="EMBL/GenBank/DDBJ databases">
        <title>Complete Genome Sequence of Bradyrhizobium betae type strain PL7HG1T.</title>
        <authorList>
            <person name="Bromfield E.S.P."/>
            <person name="Cloutier S."/>
        </authorList>
    </citation>
    <scope>NUCLEOTIDE SEQUENCE [LARGE SCALE GENOMIC DNA]</scope>
    <source>
        <strain evidence="3">PL7HG1</strain>
    </source>
</reference>
<protein>
    <recommendedName>
        <fullName evidence="4">O-antigen ligase family protein</fullName>
    </recommendedName>
</protein>
<feature type="transmembrane region" description="Helical" evidence="1">
    <location>
        <begin position="453"/>
        <end position="472"/>
    </location>
</feature>
<proteinExistence type="predicted"/>
<evidence type="ECO:0000313" key="3">
    <source>
        <dbReference type="Proteomes" id="UP000325641"/>
    </source>
</evidence>
<keyword evidence="1" id="KW-0472">Membrane</keyword>
<evidence type="ECO:0000313" key="2">
    <source>
        <dbReference type="EMBL" id="QFI73119.1"/>
    </source>
</evidence>
<sequence length="520" mass="55857">MSGGTSPRYQTAQAGTFEPSPLRDLVPTLLIAVATIGFVPVLHVASPVLSLTVEVLVAIAIVLAVPTYAPLIAIFVLFFQNLFVSILSPLVSIPSDLDFIKGYNFLVCSVMWLTTFGLYVFGQRNQSAEIVRLMRWGVVTLAVVGLYFAIGFVQDGQPASVYLRNIVLPLFLFQLSLLTAATFEVRATPFLVTLAVVLIICGYVEFAFRDVWLAVTNGYTFWGFDELKATHSGVWEAQMRATGDVPVDLKDRFSFDFLNTPLLEGFGLSKILRIHGPNMSAISFGYGIAFFGLFLFSVGRPFLALAALPLLILCSVKGALITVLFVIAAWISTRLLGAVVTLVLGLLALMVFAVVAIRVGLQIGDYHVIGLMGGLNGFLEKPFGRGLGIGGNLSDSYFSIDWSAAQAAGTIDGAAESAIGVLIYQMGIAALVPLGFYFAMALKAWRLYASSGFLTQGLAGFGVMVVLLNGLFQEEALFAPPALGLMLSLTGLVIGSQIRMQTVVVRDAAVEQLTHYQAAT</sequence>
<dbReference type="EMBL" id="CP044543">
    <property type="protein sequence ID" value="QFI73119.1"/>
    <property type="molecule type" value="Genomic_DNA"/>
</dbReference>
<feature type="transmembrane region" description="Helical" evidence="1">
    <location>
        <begin position="133"/>
        <end position="153"/>
    </location>
</feature>
<dbReference type="Proteomes" id="UP000325641">
    <property type="component" value="Chromosome"/>
</dbReference>
<feature type="transmembrane region" description="Helical" evidence="1">
    <location>
        <begin position="335"/>
        <end position="357"/>
    </location>
</feature>
<evidence type="ECO:0008006" key="4">
    <source>
        <dbReference type="Google" id="ProtNLM"/>
    </source>
</evidence>
<dbReference type="OrthoDB" id="8141108at2"/>
<gene>
    <name evidence="2" type="ORF">F8237_12350</name>
</gene>
<keyword evidence="1" id="KW-1133">Transmembrane helix</keyword>
<feature type="transmembrane region" description="Helical" evidence="1">
    <location>
        <begin position="422"/>
        <end position="441"/>
    </location>
</feature>
<dbReference type="KEGG" id="bbet:F8237_12350"/>
<feature type="transmembrane region" description="Helical" evidence="1">
    <location>
        <begin position="189"/>
        <end position="208"/>
    </location>
</feature>
<feature type="transmembrane region" description="Helical" evidence="1">
    <location>
        <begin position="279"/>
        <end position="296"/>
    </location>
</feature>
<feature type="transmembrane region" description="Helical" evidence="1">
    <location>
        <begin position="302"/>
        <end position="328"/>
    </location>
</feature>
<dbReference type="AlphaFoldDB" id="A0A5P6P428"/>
<feature type="transmembrane region" description="Helical" evidence="1">
    <location>
        <begin position="25"/>
        <end position="41"/>
    </location>
</feature>
<name>A0A5P6P428_9BRAD</name>
<feature type="transmembrane region" description="Helical" evidence="1">
    <location>
        <begin position="478"/>
        <end position="496"/>
    </location>
</feature>
<evidence type="ECO:0000256" key="1">
    <source>
        <dbReference type="SAM" id="Phobius"/>
    </source>
</evidence>
<organism evidence="2 3">
    <name type="scientific">Bradyrhizobium betae</name>
    <dbReference type="NCBI Taxonomy" id="244734"/>
    <lineage>
        <taxon>Bacteria</taxon>
        <taxon>Pseudomonadati</taxon>
        <taxon>Pseudomonadota</taxon>
        <taxon>Alphaproteobacteria</taxon>
        <taxon>Hyphomicrobiales</taxon>
        <taxon>Nitrobacteraceae</taxon>
        <taxon>Bradyrhizobium</taxon>
    </lineage>
</organism>
<keyword evidence="1" id="KW-0812">Transmembrane</keyword>
<accession>A0A5P6P428</accession>
<feature type="transmembrane region" description="Helical" evidence="1">
    <location>
        <begin position="103"/>
        <end position="121"/>
    </location>
</feature>